<dbReference type="GeneID" id="36409999"/>
<evidence type="ECO:0000313" key="2">
    <source>
        <dbReference type="Proteomes" id="UP000054928"/>
    </source>
</evidence>
<sequence length="62" mass="7068">MFFKFYFVPICRSTGVKNVLAAYYMIAARALTNIISSYYNVLNASIDLSSSFCFLYSIKSSR</sequence>
<evidence type="ECO:0000313" key="1">
    <source>
        <dbReference type="EMBL" id="CEG47075.1"/>
    </source>
</evidence>
<protein>
    <submittedName>
        <fullName evidence="1">Uncharacterized protein</fullName>
    </submittedName>
</protein>
<dbReference type="EMBL" id="CCYD01002371">
    <property type="protein sequence ID" value="CEG47075.1"/>
    <property type="molecule type" value="Genomic_DNA"/>
</dbReference>
<keyword evidence="2" id="KW-1185">Reference proteome</keyword>
<dbReference type="Proteomes" id="UP000054928">
    <property type="component" value="Unassembled WGS sequence"/>
</dbReference>
<proteinExistence type="predicted"/>
<reference evidence="2" key="1">
    <citation type="submission" date="2014-09" db="EMBL/GenBank/DDBJ databases">
        <authorList>
            <person name="Sharma Rahul"/>
            <person name="Thines Marco"/>
        </authorList>
    </citation>
    <scope>NUCLEOTIDE SEQUENCE [LARGE SCALE GENOMIC DNA]</scope>
</reference>
<accession>A0A0N7L7H3</accession>
<name>A0A0N7L7H3_PLAHL</name>
<dbReference type="AlphaFoldDB" id="A0A0N7L7H3"/>
<organism evidence="1 2">
    <name type="scientific">Plasmopara halstedii</name>
    <name type="common">Downy mildew of sunflower</name>
    <dbReference type="NCBI Taxonomy" id="4781"/>
    <lineage>
        <taxon>Eukaryota</taxon>
        <taxon>Sar</taxon>
        <taxon>Stramenopiles</taxon>
        <taxon>Oomycota</taxon>
        <taxon>Peronosporomycetes</taxon>
        <taxon>Peronosporales</taxon>
        <taxon>Peronosporaceae</taxon>
        <taxon>Plasmopara</taxon>
    </lineage>
</organism>
<dbReference type="RefSeq" id="XP_024583444.1">
    <property type="nucleotide sequence ID" value="XM_024718003.2"/>
</dbReference>